<feature type="compositionally biased region" description="Polar residues" evidence="4">
    <location>
        <begin position="653"/>
        <end position="662"/>
    </location>
</feature>
<feature type="region of interest" description="Disordered" evidence="4">
    <location>
        <begin position="640"/>
        <end position="662"/>
    </location>
</feature>
<evidence type="ECO:0000256" key="3">
    <source>
        <dbReference type="SAM" id="Coils"/>
    </source>
</evidence>
<feature type="compositionally biased region" description="Polar residues" evidence="4">
    <location>
        <begin position="1"/>
        <end position="21"/>
    </location>
</feature>
<feature type="region of interest" description="Disordered" evidence="4">
    <location>
        <begin position="559"/>
        <end position="628"/>
    </location>
</feature>
<feature type="compositionally biased region" description="Polar residues" evidence="4">
    <location>
        <begin position="559"/>
        <end position="571"/>
    </location>
</feature>
<feature type="domain" description="BTB" evidence="5">
    <location>
        <begin position="391"/>
        <end position="522"/>
    </location>
</feature>
<keyword evidence="7" id="KW-1185">Reference proteome</keyword>
<evidence type="ECO:0000256" key="4">
    <source>
        <dbReference type="SAM" id="MobiDB-lite"/>
    </source>
</evidence>
<keyword evidence="2" id="KW-0677">Repeat</keyword>
<reference evidence="6" key="1">
    <citation type="submission" date="2016-04" db="EMBL/GenBank/DDBJ databases">
        <authorList>
            <person name="Evans L.H."/>
            <person name="Alamgir A."/>
            <person name="Owens N."/>
            <person name="Weber N.D."/>
            <person name="Virtaneva K."/>
            <person name="Barbian K."/>
            <person name="Babar A."/>
            <person name="Rosenke K."/>
        </authorList>
    </citation>
    <scope>NUCLEOTIDE SEQUENCE [LARGE SCALE GENOMIC DNA]</scope>
    <source>
        <strain evidence="6">CBS 101.48</strain>
    </source>
</reference>
<sequence length="698" mass="78829">MTTGIQSSIADLTTETRSTSGEIPPPLVGASTTIVGNHMYVFGGRLVASRQMTNHLYILDLTTLVWERHLGPPDSAPPPQPRYFHSTNIYNNSLVIFGGMSHAHRNSATQGLCALDDLCLFDLETLSWIYPQVSPSIFTPQARYAHLAECAHDKLVVIGGQDMSNQYINETNIFDLKLSAWVQGGPVDQQYGAYRAVAFCPLPINKGNSPLWPQSDNNSDIPLCMYSNYNFADVTRDLQSCRPFHDHPVSFKDHSDDMSGTLLPPGLRFPSGHLLGHHMIMTGTYLTPTHRSFHLWALNLANLVWVRVDTGSILSSGSWNRGVLHHDQQKFYVVGNRDRDLLEDYNHRQINFDHVAIVDLEAFGIYTHPESTCAPIAQELGLSMLNEPNMADMEIISTDRKSIPINSTVLAQRWKYFADLIAADKDGKTNQKKQQKQQQQQKQQHLQQQQQQFQQLQHYGKRLQFTETYAVTLAFLQYLYTDHLMTAQQHQPNILSRLLILAHMFDMPRLIQLATHALHQILTISTASMVYETAALTCRTALQIRALRVMINTRKMLQQQQQLNNTKSSGSSPPPIPAMMTPSYSSSIHSTMMDDHHNGPQTPVSLVSSSSQQHYHPFQPLSPNEPHQNLRRLAQPKQYDVPDMQQQQQQQQPTPRATKSGTVGQYNASFLTRQRQGSFAQGQPLPPNMDRPNIGIRF</sequence>
<dbReference type="EMBL" id="LT549935">
    <property type="protein sequence ID" value="SAL94788.1"/>
    <property type="molecule type" value="Genomic_DNA"/>
</dbReference>
<evidence type="ECO:0000313" key="6">
    <source>
        <dbReference type="EMBL" id="SAL94788.1"/>
    </source>
</evidence>
<feature type="compositionally biased region" description="Polar residues" evidence="4">
    <location>
        <begin position="599"/>
        <end position="614"/>
    </location>
</feature>
<dbReference type="GO" id="GO:0005829">
    <property type="term" value="C:cytosol"/>
    <property type="evidence" value="ECO:0007669"/>
    <property type="project" value="TreeGrafter"/>
</dbReference>
<dbReference type="STRING" id="4829.A0A163LNE6"/>
<evidence type="ECO:0000256" key="2">
    <source>
        <dbReference type="ARBA" id="ARBA00022737"/>
    </source>
</evidence>
<feature type="region of interest" description="Disordered" evidence="4">
    <location>
        <begin position="675"/>
        <end position="698"/>
    </location>
</feature>
<name>A0A163LNE6_ABSGL</name>
<feature type="coiled-coil region" evidence="3">
    <location>
        <begin position="428"/>
        <end position="456"/>
    </location>
</feature>
<evidence type="ECO:0000256" key="1">
    <source>
        <dbReference type="ARBA" id="ARBA00022441"/>
    </source>
</evidence>
<dbReference type="GO" id="GO:0005739">
    <property type="term" value="C:mitochondrion"/>
    <property type="evidence" value="ECO:0007669"/>
    <property type="project" value="TreeGrafter"/>
</dbReference>
<organism evidence="6">
    <name type="scientific">Absidia glauca</name>
    <name type="common">Pin mould</name>
    <dbReference type="NCBI Taxonomy" id="4829"/>
    <lineage>
        <taxon>Eukaryota</taxon>
        <taxon>Fungi</taxon>
        <taxon>Fungi incertae sedis</taxon>
        <taxon>Mucoromycota</taxon>
        <taxon>Mucoromycotina</taxon>
        <taxon>Mucoromycetes</taxon>
        <taxon>Mucorales</taxon>
        <taxon>Cunninghamellaceae</taxon>
        <taxon>Absidia</taxon>
    </lineage>
</organism>
<evidence type="ECO:0000313" key="7">
    <source>
        <dbReference type="Proteomes" id="UP000078561"/>
    </source>
</evidence>
<proteinExistence type="predicted"/>
<dbReference type="OrthoDB" id="10001928at2759"/>
<evidence type="ECO:0000259" key="5">
    <source>
        <dbReference type="SMART" id="SM00225"/>
    </source>
</evidence>
<gene>
    <name evidence="6" type="primary">ABSGL_00074.1 scaffold 134</name>
</gene>
<dbReference type="SMART" id="SM00225">
    <property type="entry name" value="BTB"/>
    <property type="match status" value="1"/>
</dbReference>
<keyword evidence="1" id="KW-0880">Kelch repeat</keyword>
<dbReference type="OMA" id="DMADMEF"/>
<keyword evidence="3" id="KW-0175">Coiled coil</keyword>
<dbReference type="SUPFAM" id="SSF117281">
    <property type="entry name" value="Kelch motif"/>
    <property type="match status" value="1"/>
</dbReference>
<protein>
    <recommendedName>
        <fullName evidence="5">BTB domain-containing protein</fullName>
    </recommendedName>
</protein>
<feature type="region of interest" description="Disordered" evidence="4">
    <location>
        <begin position="1"/>
        <end position="25"/>
    </location>
</feature>
<dbReference type="Pfam" id="PF24681">
    <property type="entry name" value="Kelch_KLHDC2_KLHL20_DRC7"/>
    <property type="match status" value="1"/>
</dbReference>
<dbReference type="Proteomes" id="UP000078561">
    <property type="component" value="Unassembled WGS sequence"/>
</dbReference>
<accession>A0A163LNE6</accession>
<dbReference type="InterPro" id="IPR011333">
    <property type="entry name" value="SKP1/BTB/POZ_sf"/>
</dbReference>
<dbReference type="PANTHER" id="PTHR43503:SF2">
    <property type="entry name" value="NEGATIVE REGULATOR OF SPORULATION MDS3-RELATED"/>
    <property type="match status" value="1"/>
</dbReference>
<dbReference type="GO" id="GO:0045454">
    <property type="term" value="P:cell redox homeostasis"/>
    <property type="evidence" value="ECO:0007669"/>
    <property type="project" value="TreeGrafter"/>
</dbReference>
<dbReference type="PANTHER" id="PTHR43503">
    <property type="entry name" value="MCG48959-RELATED"/>
    <property type="match status" value="1"/>
</dbReference>
<dbReference type="SUPFAM" id="SSF54695">
    <property type="entry name" value="POZ domain"/>
    <property type="match status" value="1"/>
</dbReference>
<dbReference type="FunCoup" id="A0A163LNE6">
    <property type="interactions" value="184"/>
</dbReference>
<dbReference type="Gene3D" id="3.30.710.10">
    <property type="entry name" value="Potassium Channel Kv1.1, Chain A"/>
    <property type="match status" value="1"/>
</dbReference>
<dbReference type="InterPro" id="IPR015915">
    <property type="entry name" value="Kelch-typ_b-propeller"/>
</dbReference>
<dbReference type="AlphaFoldDB" id="A0A163LNE6"/>
<dbReference type="InParanoid" id="A0A163LNE6"/>
<dbReference type="InterPro" id="IPR000210">
    <property type="entry name" value="BTB/POZ_dom"/>
</dbReference>
<dbReference type="Gene3D" id="2.120.10.80">
    <property type="entry name" value="Kelch-type beta propeller"/>
    <property type="match status" value="1"/>
</dbReference>